<dbReference type="AlphaFoldDB" id="A0A2B7ZDV0"/>
<reference evidence="1 2" key="1">
    <citation type="submission" date="2017-10" db="EMBL/GenBank/DDBJ databases">
        <title>Comparative genomics in systemic dimorphic fungi from Ajellomycetaceae.</title>
        <authorList>
            <person name="Munoz J.F."/>
            <person name="Mcewen J.G."/>
            <person name="Clay O.K."/>
            <person name="Cuomo C.A."/>
        </authorList>
    </citation>
    <scope>NUCLEOTIDE SEQUENCE [LARGE SCALE GENOMIC DNA]</scope>
    <source>
        <strain evidence="1 2">UAMH4076</strain>
    </source>
</reference>
<sequence length="75" mass="8528">MAESTTSEKDGAADRQQGVDINFELAVPKLFCSLRAWEDEFIAANIPHKPAPLTLMIEPKWKRQSSLLLKFQGRR</sequence>
<evidence type="ECO:0000313" key="2">
    <source>
        <dbReference type="Proteomes" id="UP000226031"/>
    </source>
</evidence>
<evidence type="ECO:0000313" key="1">
    <source>
        <dbReference type="EMBL" id="PGH31765.1"/>
    </source>
</evidence>
<organism evidence="1 2">
    <name type="scientific">[Emmonsia] crescens</name>
    <dbReference type="NCBI Taxonomy" id="73230"/>
    <lineage>
        <taxon>Eukaryota</taxon>
        <taxon>Fungi</taxon>
        <taxon>Dikarya</taxon>
        <taxon>Ascomycota</taxon>
        <taxon>Pezizomycotina</taxon>
        <taxon>Eurotiomycetes</taxon>
        <taxon>Eurotiomycetidae</taxon>
        <taxon>Onygenales</taxon>
        <taxon>Ajellomycetaceae</taxon>
        <taxon>Emergomyces</taxon>
    </lineage>
</organism>
<proteinExistence type="predicted"/>
<name>A0A2B7ZDV0_9EURO</name>
<dbReference type="STRING" id="73230.A0A2B7ZDV0"/>
<dbReference type="VEuPathDB" id="FungiDB:EMCG_02341"/>
<gene>
    <name evidence="1" type="ORF">GX50_05431</name>
</gene>
<dbReference type="Proteomes" id="UP000226031">
    <property type="component" value="Unassembled WGS sequence"/>
</dbReference>
<comment type="caution">
    <text evidence="1">The sequence shown here is derived from an EMBL/GenBank/DDBJ whole genome shotgun (WGS) entry which is preliminary data.</text>
</comment>
<accession>A0A2B7ZDV0</accession>
<keyword evidence="2" id="KW-1185">Reference proteome</keyword>
<protein>
    <submittedName>
        <fullName evidence="1">Uncharacterized protein</fullName>
    </submittedName>
</protein>
<dbReference type="EMBL" id="PDND01000115">
    <property type="protein sequence ID" value="PGH31765.1"/>
    <property type="molecule type" value="Genomic_DNA"/>
</dbReference>